<dbReference type="RefSeq" id="WP_171201580.1">
    <property type="nucleotide sequence ID" value="NZ_BAAANP010000046.1"/>
</dbReference>
<comment type="caution">
    <text evidence="1">The sequence shown here is derived from an EMBL/GenBank/DDBJ whole genome shotgun (WGS) entry which is preliminary data.</text>
</comment>
<organism evidence="1 2">
    <name type="scientific">Pseudokineococcus marinus</name>
    <dbReference type="NCBI Taxonomy" id="351215"/>
    <lineage>
        <taxon>Bacteria</taxon>
        <taxon>Bacillati</taxon>
        <taxon>Actinomycetota</taxon>
        <taxon>Actinomycetes</taxon>
        <taxon>Kineosporiales</taxon>
        <taxon>Kineosporiaceae</taxon>
        <taxon>Pseudokineococcus</taxon>
    </lineage>
</organism>
<reference evidence="1 2" key="1">
    <citation type="submission" date="2020-05" db="EMBL/GenBank/DDBJ databases">
        <title>MicrobeNet Type strains.</title>
        <authorList>
            <person name="Nicholson A.C."/>
        </authorList>
    </citation>
    <scope>NUCLEOTIDE SEQUENCE [LARGE SCALE GENOMIC DNA]</scope>
    <source>
        <strain evidence="1 2">JCM 14547</strain>
    </source>
</reference>
<proteinExistence type="predicted"/>
<dbReference type="SUPFAM" id="SSF54060">
    <property type="entry name" value="His-Me finger endonucleases"/>
    <property type="match status" value="1"/>
</dbReference>
<sequence>MSAAPITPAAARRLRCALSEADVVERYRAKTARVDGHSCLFWIGAVSGRGHGRLWVGTDEDGRNVAVIAHRFGYGLAHGWDALAGAPVVTHACDNPLCQEPGHWRAGTHTDNRLEWAWRRHQLAGPLRDLRGARGRALAVRDAVRDGRPLDDVLTAGTSEGDRDQLPLWC</sequence>
<keyword evidence="2" id="KW-1185">Reference proteome</keyword>
<evidence type="ECO:0000313" key="2">
    <source>
        <dbReference type="Proteomes" id="UP000555552"/>
    </source>
</evidence>
<protein>
    <recommendedName>
        <fullName evidence="3">HNH endonuclease</fullName>
    </recommendedName>
</protein>
<accession>A0A849BLN2</accession>
<name>A0A849BLN2_9ACTN</name>
<gene>
    <name evidence="1" type="ORF">HLB09_01135</name>
</gene>
<evidence type="ECO:0008006" key="3">
    <source>
        <dbReference type="Google" id="ProtNLM"/>
    </source>
</evidence>
<dbReference type="Proteomes" id="UP000555552">
    <property type="component" value="Unassembled WGS sequence"/>
</dbReference>
<dbReference type="AlphaFoldDB" id="A0A849BLN2"/>
<dbReference type="EMBL" id="JABEMA010000006">
    <property type="protein sequence ID" value="NNH21712.1"/>
    <property type="molecule type" value="Genomic_DNA"/>
</dbReference>
<evidence type="ECO:0000313" key="1">
    <source>
        <dbReference type="EMBL" id="NNH21712.1"/>
    </source>
</evidence>
<dbReference type="InterPro" id="IPR044925">
    <property type="entry name" value="His-Me_finger_sf"/>
</dbReference>